<sequence length="108" mass="12075">MSLDKFPLAVAISSAPSLIFNASSKSGEDVNLTRLVSKPKRRGGGSTGRGDRRRERRRRAARRSECVRRSRRGKVRRESREGRSSEGAETDGSGGMKWRGRGEEQEEQ</sequence>
<dbReference type="EMBL" id="CM051407">
    <property type="protein sequence ID" value="KAJ4700985.1"/>
    <property type="molecule type" value="Genomic_DNA"/>
</dbReference>
<proteinExistence type="predicted"/>
<evidence type="ECO:0000313" key="1">
    <source>
        <dbReference type="EMBL" id="KAJ4700985.1"/>
    </source>
</evidence>
<name>A0ACC1WPJ9_MELAZ</name>
<dbReference type="Proteomes" id="UP001164539">
    <property type="component" value="Chromosome 14"/>
</dbReference>
<organism evidence="1 2">
    <name type="scientific">Melia azedarach</name>
    <name type="common">Chinaberry tree</name>
    <dbReference type="NCBI Taxonomy" id="155640"/>
    <lineage>
        <taxon>Eukaryota</taxon>
        <taxon>Viridiplantae</taxon>
        <taxon>Streptophyta</taxon>
        <taxon>Embryophyta</taxon>
        <taxon>Tracheophyta</taxon>
        <taxon>Spermatophyta</taxon>
        <taxon>Magnoliopsida</taxon>
        <taxon>eudicotyledons</taxon>
        <taxon>Gunneridae</taxon>
        <taxon>Pentapetalae</taxon>
        <taxon>rosids</taxon>
        <taxon>malvids</taxon>
        <taxon>Sapindales</taxon>
        <taxon>Meliaceae</taxon>
        <taxon>Melia</taxon>
    </lineage>
</organism>
<comment type="caution">
    <text evidence="1">The sequence shown here is derived from an EMBL/GenBank/DDBJ whole genome shotgun (WGS) entry which is preliminary data.</text>
</comment>
<protein>
    <submittedName>
        <fullName evidence="1">Uncharacterized protein</fullName>
    </submittedName>
</protein>
<keyword evidence="2" id="KW-1185">Reference proteome</keyword>
<accession>A0ACC1WPJ9</accession>
<gene>
    <name evidence="1" type="ORF">OWV82_024291</name>
</gene>
<reference evidence="1 2" key="1">
    <citation type="journal article" date="2023" name="Science">
        <title>Complex scaffold remodeling in plant triterpene biosynthesis.</title>
        <authorList>
            <person name="De La Pena R."/>
            <person name="Hodgson H."/>
            <person name="Liu J.C."/>
            <person name="Stephenson M.J."/>
            <person name="Martin A.C."/>
            <person name="Owen C."/>
            <person name="Harkess A."/>
            <person name="Leebens-Mack J."/>
            <person name="Jimenez L.E."/>
            <person name="Osbourn A."/>
            <person name="Sattely E.S."/>
        </authorList>
    </citation>
    <scope>NUCLEOTIDE SEQUENCE [LARGE SCALE GENOMIC DNA]</scope>
    <source>
        <strain evidence="2">cv. JPN11</strain>
        <tissue evidence="1">Leaf</tissue>
    </source>
</reference>
<evidence type="ECO:0000313" key="2">
    <source>
        <dbReference type="Proteomes" id="UP001164539"/>
    </source>
</evidence>